<evidence type="ECO:0000313" key="16">
    <source>
        <dbReference type="Proteomes" id="UP000672032"/>
    </source>
</evidence>
<keyword evidence="10 14" id="KW-0472">Membrane</keyword>
<evidence type="ECO:0000256" key="14">
    <source>
        <dbReference type="RuleBase" id="RU364047"/>
    </source>
</evidence>
<dbReference type="EMBL" id="CP063405">
    <property type="protein sequence ID" value="QSZ28550.1"/>
    <property type="molecule type" value="Genomic_DNA"/>
</dbReference>
<keyword evidence="6 14" id="KW-0808">Transferase</keyword>
<evidence type="ECO:0000256" key="8">
    <source>
        <dbReference type="ARBA" id="ARBA00022824"/>
    </source>
</evidence>
<evidence type="ECO:0000256" key="9">
    <source>
        <dbReference type="ARBA" id="ARBA00022989"/>
    </source>
</evidence>
<evidence type="ECO:0000256" key="2">
    <source>
        <dbReference type="ARBA" id="ARBA00004922"/>
    </source>
</evidence>
<keyword evidence="5 14" id="KW-0328">Glycosyltransferase</keyword>
<dbReference type="OrthoDB" id="20028at2759"/>
<feature type="transmembrane region" description="Helical" evidence="14">
    <location>
        <begin position="358"/>
        <end position="379"/>
    </location>
</feature>
<evidence type="ECO:0000256" key="12">
    <source>
        <dbReference type="ARBA" id="ARBA00049506"/>
    </source>
</evidence>
<dbReference type="UniPathway" id="UPA00378"/>
<dbReference type="AlphaFoldDB" id="A0A8A3NWZ8"/>
<comment type="catalytic activity">
    <reaction evidence="12 14">
        <text>an alpha-D-Man-(1-&gt;2)-alpha-D-Man-(1-&gt;2)-alpha-D-Man-(1-&gt;3)-[alpha-D-Man-(1-&gt;6)]-beta-D-Man-(1-&gt;4)-beta-D-GlcNAc-(1-&gt;4)-alpha-D-GlcNAc-diphospho-di-trans,poly-cis-dolichol + a di-trans,poly-cis-dolichyl beta-D-mannosyl phosphate = an alpha-D-Man-(1-&gt;2)-alpha-D-Man-(1-&gt;2)-alpha-D-Man-(1-&gt;3)-[alpha-D-Man-(1-&gt;3)-alpha-D-Man-(1-&gt;6)]-beta-D-Man-(1-&gt;4)-beta-D-GlcNAc-(1-&gt;4)-alpha-D-GlcNAc-diphospho-di-trans,poly-cis-dolichol + a di-trans,poly-cis-dolichyl phosphate + H(+)</text>
        <dbReference type="Rhea" id="RHEA:29527"/>
        <dbReference type="Rhea" id="RHEA-COMP:19498"/>
        <dbReference type="Rhea" id="RHEA-COMP:19501"/>
        <dbReference type="Rhea" id="RHEA-COMP:19516"/>
        <dbReference type="Rhea" id="RHEA-COMP:19517"/>
        <dbReference type="ChEBI" id="CHEBI:15378"/>
        <dbReference type="ChEBI" id="CHEBI:57683"/>
        <dbReference type="ChEBI" id="CHEBI:58211"/>
        <dbReference type="ChEBI" id="CHEBI:132515"/>
        <dbReference type="ChEBI" id="CHEBI:132516"/>
        <dbReference type="EC" id="2.4.1.258"/>
    </reaction>
    <physiologicalReaction direction="left-to-right" evidence="12 14">
        <dbReference type="Rhea" id="RHEA:29528"/>
    </physiologicalReaction>
</comment>
<evidence type="ECO:0000313" key="15">
    <source>
        <dbReference type="EMBL" id="QSZ28550.1"/>
    </source>
</evidence>
<keyword evidence="16" id="KW-1185">Reference proteome</keyword>
<dbReference type="InterPro" id="IPR007873">
    <property type="entry name" value="Glycosyltransferase_ALG3"/>
</dbReference>
<evidence type="ECO:0000256" key="5">
    <source>
        <dbReference type="ARBA" id="ARBA00022676"/>
    </source>
</evidence>
<comment type="similarity">
    <text evidence="13">Belongs to the glycosyltransferase ALG3 family.</text>
</comment>
<evidence type="ECO:0000256" key="10">
    <source>
        <dbReference type="ARBA" id="ARBA00023136"/>
    </source>
</evidence>
<proteinExistence type="inferred from homology"/>
<dbReference type="Pfam" id="PF05208">
    <property type="entry name" value="ALG3"/>
    <property type="match status" value="1"/>
</dbReference>
<accession>A0A8A3NWZ8</accession>
<evidence type="ECO:0000256" key="6">
    <source>
        <dbReference type="ARBA" id="ARBA00022679"/>
    </source>
</evidence>
<comment type="function">
    <text evidence="11 14">Dol-P-Man:Man(5)GlcNAc(2)-PP-Dol alpha-1,3-mannosyltransferase that operates in the biosynthetic pathway of dolichol-linked oligosaccharides, the glycan precursors employed in protein asparagine (N)-glycosylation. The assembly of dolichol-linked oligosaccharides begins on the cytosolic side of the endoplasmic reticulum membrane and finishes in its lumen. The sequential addition of sugars to dolichol pyrophosphate produces dolichol-linked oligosaccharides containing fourteen sugars, including two GlcNAcs, nine mannoses and three glucoses. Once assembled, the oligosaccharide is transferred from the lipid to nascent proteins by oligosaccharyltransferases. In the lumen of the endoplasmic reticulum, adds the first dolichyl beta-D-mannosyl phosphate derived mannose in an alpha-1,3 linkage to Man(5)GlcNAc(2)-PP-dolichol to produce Man(6)GlcNAc(2)-PP-dolichol.</text>
</comment>
<dbReference type="GO" id="GO:0005789">
    <property type="term" value="C:endoplasmic reticulum membrane"/>
    <property type="evidence" value="ECO:0007669"/>
    <property type="project" value="UniProtKB-SubCell"/>
</dbReference>
<dbReference type="Proteomes" id="UP000672032">
    <property type="component" value="Chromosome 1"/>
</dbReference>
<evidence type="ECO:0000256" key="3">
    <source>
        <dbReference type="ARBA" id="ARBA00011964"/>
    </source>
</evidence>
<dbReference type="GO" id="GO:0052925">
    <property type="term" value="F:dol-P-Man:Man(5)GlcNAc(2)-PP-Dol alpha-1,3-mannosyltransferase activity"/>
    <property type="evidence" value="ECO:0007669"/>
    <property type="project" value="UniProtKB-EC"/>
</dbReference>
<keyword evidence="9 14" id="KW-1133">Transmembrane helix</keyword>
<evidence type="ECO:0000256" key="1">
    <source>
        <dbReference type="ARBA" id="ARBA00004477"/>
    </source>
</evidence>
<sequence length="437" mass="49815">MAPVSPAPPKEGSLTTNLYLQAKQLALGEHWLSRYVPALILLFEAFLCSAIIYVIPYTEIDWKAYMEQISQYASGERDYTQIKGGTGPLVYPAAHVWIYYVLWRVTDHGRDILLAQRIFGVLYLGTLGMVLACYRKAKAPHYIFPMLVLSKRLHSIFVLRLFNDGFAVFFLWVAIYFFQRRIWTIGSVAYSWGLGIKMSLLLALPSIGIMLFLAKGVQGALKQAWLMAQLQIVIALPFFPTNAIGYLSRAFEFSRVFLFRWTVNWRFLGEEKFLSKEFSITLLVGHISALIFFATTRWITPAKKPIMDLIRTALKLEEPLGQRQHACSSAISPNYIMTTILTATTIGMLFARSLHYQFYAYIAWATPFLLWRSGMPPILQYALWSAQEWAWNVYPSTDISSLLVVGIMFITVAGVWWGTRLDFVATKDQGGIEKKEA</sequence>
<dbReference type="PANTHER" id="PTHR12646">
    <property type="entry name" value="NOT56 - RELATED"/>
    <property type="match status" value="1"/>
</dbReference>
<feature type="transmembrane region" description="Helical" evidence="14">
    <location>
        <begin position="278"/>
        <end position="299"/>
    </location>
</feature>
<feature type="transmembrane region" description="Helical" evidence="14">
    <location>
        <begin position="155"/>
        <end position="178"/>
    </location>
</feature>
<feature type="transmembrane region" description="Helical" evidence="14">
    <location>
        <begin position="35"/>
        <end position="56"/>
    </location>
</feature>
<evidence type="ECO:0000256" key="7">
    <source>
        <dbReference type="ARBA" id="ARBA00022692"/>
    </source>
</evidence>
<comment type="subcellular location">
    <subcellularLocation>
        <location evidence="1 14">Endoplasmic reticulum membrane</location>
        <topology evidence="1 14">Multi-pass membrane protein</topology>
    </subcellularLocation>
</comment>
<evidence type="ECO:0000256" key="11">
    <source>
        <dbReference type="ARBA" id="ARBA00044743"/>
    </source>
</evidence>
<dbReference type="PANTHER" id="PTHR12646:SF0">
    <property type="entry name" value="DOL-P-MAN:MAN(5)GLCNAC(2)-PP-DOL ALPHA-1,3-MANNOSYLTRANSFERASE"/>
    <property type="match status" value="1"/>
</dbReference>
<feature type="transmembrane region" description="Helical" evidence="14">
    <location>
        <begin position="190"/>
        <end position="213"/>
    </location>
</feature>
<dbReference type="EC" id="2.4.1.258" evidence="3 14"/>
<organism evidence="15 16">
    <name type="scientific">Monilinia vaccinii-corymbosi</name>
    <dbReference type="NCBI Taxonomy" id="61207"/>
    <lineage>
        <taxon>Eukaryota</taxon>
        <taxon>Fungi</taxon>
        <taxon>Dikarya</taxon>
        <taxon>Ascomycota</taxon>
        <taxon>Pezizomycotina</taxon>
        <taxon>Leotiomycetes</taxon>
        <taxon>Helotiales</taxon>
        <taxon>Sclerotiniaceae</taxon>
        <taxon>Monilinia</taxon>
    </lineage>
</organism>
<protein>
    <recommendedName>
        <fullName evidence="4 14">Dol-P-Man:Man(5)GlcNAc(2)-PP-Dol alpha-1,3-mannosyltransferase</fullName>
        <ecNumber evidence="3 14">2.4.1.258</ecNumber>
    </recommendedName>
    <alternativeName>
        <fullName evidence="14">Dol-P-Man-dependent alpha(1-3)-mannosyltransferase</fullName>
    </alternativeName>
</protein>
<feature type="transmembrane region" description="Helical" evidence="14">
    <location>
        <begin position="225"/>
        <end position="247"/>
    </location>
</feature>
<name>A0A8A3NWZ8_9HELO</name>
<feature type="transmembrane region" description="Helical" evidence="14">
    <location>
        <begin position="399"/>
        <end position="417"/>
    </location>
</feature>
<gene>
    <name evidence="15" type="ORF">DSL72_003048</name>
</gene>
<comment type="pathway">
    <text evidence="2 14">Protein modification; protein glycosylation.</text>
</comment>
<feature type="transmembrane region" description="Helical" evidence="14">
    <location>
        <begin position="112"/>
        <end position="134"/>
    </location>
</feature>
<keyword evidence="8 14" id="KW-0256">Endoplasmic reticulum</keyword>
<evidence type="ECO:0000256" key="4">
    <source>
        <dbReference type="ARBA" id="ARBA00015561"/>
    </source>
</evidence>
<reference evidence="15" key="1">
    <citation type="submission" date="2020-10" db="EMBL/GenBank/DDBJ databases">
        <title>Genome Sequence of Monilinia vaccinii-corymbosi Sheds Light on Mummy Berry Disease Infection of Blueberry and Mating Type.</title>
        <authorList>
            <person name="Yow A.G."/>
            <person name="Zhang Y."/>
            <person name="Bansal K."/>
            <person name="Eacker S.M."/>
            <person name="Sullivan S."/>
            <person name="Liachko I."/>
            <person name="Cubeta M.A."/>
            <person name="Rollins J.A."/>
            <person name="Ashrafi H."/>
        </authorList>
    </citation>
    <scope>NUCLEOTIDE SEQUENCE</scope>
    <source>
        <strain evidence="15">RL-1</strain>
    </source>
</reference>
<evidence type="ECO:0000256" key="13">
    <source>
        <dbReference type="ARBA" id="ARBA00093457"/>
    </source>
</evidence>
<keyword evidence="7 14" id="KW-0812">Transmembrane</keyword>